<evidence type="ECO:0000256" key="1">
    <source>
        <dbReference type="SAM" id="MobiDB-lite"/>
    </source>
</evidence>
<reference evidence="2" key="1">
    <citation type="journal article" date="2023" name="bioRxiv">
        <title>Scaffold-level genome assemblies of two parasitoid biocontrol wasps reveal the parthenogenesis mechanism and an associated novel virus.</title>
        <authorList>
            <person name="Inwood S."/>
            <person name="Skelly J."/>
            <person name="Guhlin J."/>
            <person name="Harrop T."/>
            <person name="Goldson S."/>
            <person name="Dearden P."/>
        </authorList>
    </citation>
    <scope>NUCLEOTIDE SEQUENCE</scope>
    <source>
        <strain evidence="2">Lincoln</strain>
        <tissue evidence="2">Whole body</tissue>
    </source>
</reference>
<protein>
    <submittedName>
        <fullName evidence="2">Uncharacterized protein</fullName>
    </submittedName>
</protein>
<dbReference type="AlphaFoldDB" id="A0AA39KP26"/>
<evidence type="ECO:0000313" key="3">
    <source>
        <dbReference type="Proteomes" id="UP001168972"/>
    </source>
</evidence>
<reference evidence="2" key="2">
    <citation type="submission" date="2023-03" db="EMBL/GenBank/DDBJ databases">
        <authorList>
            <person name="Inwood S.N."/>
            <person name="Skelly J.G."/>
            <person name="Guhlin J."/>
            <person name="Harrop T.W.R."/>
            <person name="Goldson S.G."/>
            <person name="Dearden P.K."/>
        </authorList>
    </citation>
    <scope>NUCLEOTIDE SEQUENCE</scope>
    <source>
        <strain evidence="2">Lincoln</strain>
        <tissue evidence="2">Whole body</tissue>
    </source>
</reference>
<keyword evidence="3" id="KW-1185">Reference proteome</keyword>
<feature type="region of interest" description="Disordered" evidence="1">
    <location>
        <begin position="57"/>
        <end position="90"/>
    </location>
</feature>
<gene>
    <name evidence="2" type="ORF">PV327_002192</name>
</gene>
<organism evidence="2 3">
    <name type="scientific">Microctonus hyperodae</name>
    <name type="common">Parasitoid wasp</name>
    <dbReference type="NCBI Taxonomy" id="165561"/>
    <lineage>
        <taxon>Eukaryota</taxon>
        <taxon>Metazoa</taxon>
        <taxon>Ecdysozoa</taxon>
        <taxon>Arthropoda</taxon>
        <taxon>Hexapoda</taxon>
        <taxon>Insecta</taxon>
        <taxon>Pterygota</taxon>
        <taxon>Neoptera</taxon>
        <taxon>Endopterygota</taxon>
        <taxon>Hymenoptera</taxon>
        <taxon>Apocrita</taxon>
        <taxon>Ichneumonoidea</taxon>
        <taxon>Braconidae</taxon>
        <taxon>Euphorinae</taxon>
        <taxon>Microctonus</taxon>
    </lineage>
</organism>
<feature type="compositionally biased region" description="Basic residues" evidence="1">
    <location>
        <begin position="57"/>
        <end position="67"/>
    </location>
</feature>
<comment type="caution">
    <text evidence="2">The sequence shown here is derived from an EMBL/GenBank/DDBJ whole genome shotgun (WGS) entry which is preliminary data.</text>
</comment>
<evidence type="ECO:0000313" key="2">
    <source>
        <dbReference type="EMBL" id="KAK0168386.1"/>
    </source>
</evidence>
<sequence length="90" mass="10849">MRVEVHRSKEILWYSVRLASADDSFRRYGQVPSCNGLGWTGPQTVGLYSQRIKRRSIRMRRKRRKNKRDHDECKRRKDKEMAMERKPGNL</sequence>
<feature type="compositionally biased region" description="Basic and acidic residues" evidence="1">
    <location>
        <begin position="68"/>
        <end position="90"/>
    </location>
</feature>
<proteinExistence type="predicted"/>
<name>A0AA39KP26_MICHY</name>
<dbReference type="Proteomes" id="UP001168972">
    <property type="component" value="Unassembled WGS sequence"/>
</dbReference>
<accession>A0AA39KP26</accession>
<dbReference type="EMBL" id="JAQQBR010001831">
    <property type="protein sequence ID" value="KAK0168386.1"/>
    <property type="molecule type" value="Genomic_DNA"/>
</dbReference>